<keyword evidence="8" id="KW-1185">Reference proteome</keyword>
<organism evidence="7 8">
    <name type="scientific">Pinctada imbricata</name>
    <name type="common">Atlantic pearl-oyster</name>
    <name type="synonym">Pinctada martensii</name>
    <dbReference type="NCBI Taxonomy" id="66713"/>
    <lineage>
        <taxon>Eukaryota</taxon>
        <taxon>Metazoa</taxon>
        <taxon>Spiralia</taxon>
        <taxon>Lophotrochozoa</taxon>
        <taxon>Mollusca</taxon>
        <taxon>Bivalvia</taxon>
        <taxon>Autobranchia</taxon>
        <taxon>Pteriomorphia</taxon>
        <taxon>Pterioida</taxon>
        <taxon>Pterioidea</taxon>
        <taxon>Pteriidae</taxon>
        <taxon>Pinctada</taxon>
    </lineage>
</organism>
<dbReference type="InterPro" id="IPR037056">
    <property type="entry name" value="RNase_H1_N_sf"/>
</dbReference>
<protein>
    <recommendedName>
        <fullName evidence="6">PHD-type domain-containing protein</fullName>
    </recommendedName>
</protein>
<dbReference type="Pfam" id="PF01693">
    <property type="entry name" value="Cauli_VI"/>
    <property type="match status" value="1"/>
</dbReference>
<comment type="caution">
    <text evidence="7">The sequence shown here is derived from an EMBL/GenBank/DDBJ whole genome shotgun (WGS) entry which is preliminary data.</text>
</comment>
<dbReference type="SMART" id="SM00249">
    <property type="entry name" value="PHD"/>
    <property type="match status" value="1"/>
</dbReference>
<dbReference type="InterPro" id="IPR037238">
    <property type="entry name" value="YbiA-like_sf"/>
</dbReference>
<evidence type="ECO:0000256" key="1">
    <source>
        <dbReference type="ARBA" id="ARBA00022723"/>
    </source>
</evidence>
<keyword evidence="3" id="KW-0862">Zinc</keyword>
<accession>A0AA88XZ63</accession>
<dbReference type="InterPro" id="IPR001965">
    <property type="entry name" value="Znf_PHD"/>
</dbReference>
<dbReference type="GO" id="GO:0008270">
    <property type="term" value="F:zinc ion binding"/>
    <property type="evidence" value="ECO:0007669"/>
    <property type="project" value="UniProtKB-KW"/>
</dbReference>
<keyword evidence="2 4" id="KW-0863">Zinc-finger</keyword>
<dbReference type="PROSITE" id="PS50016">
    <property type="entry name" value="ZF_PHD_2"/>
    <property type="match status" value="1"/>
</dbReference>
<dbReference type="AlphaFoldDB" id="A0AA88XZ63"/>
<dbReference type="Gene3D" id="1.10.357.40">
    <property type="entry name" value="YbiA-like"/>
    <property type="match status" value="1"/>
</dbReference>
<dbReference type="SUPFAM" id="SSF57903">
    <property type="entry name" value="FYVE/PHD zinc finger"/>
    <property type="match status" value="1"/>
</dbReference>
<keyword evidence="5" id="KW-0175">Coiled coil</keyword>
<gene>
    <name evidence="7" type="ORF">FSP39_015583</name>
</gene>
<dbReference type="EMBL" id="VSWD01000010">
    <property type="protein sequence ID" value="KAK3090900.1"/>
    <property type="molecule type" value="Genomic_DNA"/>
</dbReference>
<dbReference type="Gene3D" id="3.30.40.10">
    <property type="entry name" value="Zinc/RING finger domain, C3HC4 (zinc finger)"/>
    <property type="match status" value="1"/>
</dbReference>
<reference evidence="7" key="1">
    <citation type="submission" date="2019-08" db="EMBL/GenBank/DDBJ databases">
        <title>The improved chromosome-level genome for the pearl oyster Pinctada fucata martensii using PacBio sequencing and Hi-C.</title>
        <authorList>
            <person name="Zheng Z."/>
        </authorList>
    </citation>
    <scope>NUCLEOTIDE SEQUENCE</scope>
    <source>
        <strain evidence="7">ZZ-2019</strain>
        <tissue evidence="7">Adductor muscle</tissue>
    </source>
</reference>
<evidence type="ECO:0000256" key="4">
    <source>
        <dbReference type="PROSITE-ProRule" id="PRU00146"/>
    </source>
</evidence>
<dbReference type="Gene3D" id="3.40.970.10">
    <property type="entry name" value="Ribonuclease H1, N-terminal domain"/>
    <property type="match status" value="1"/>
</dbReference>
<evidence type="ECO:0000313" key="8">
    <source>
        <dbReference type="Proteomes" id="UP001186944"/>
    </source>
</evidence>
<dbReference type="PROSITE" id="PS01359">
    <property type="entry name" value="ZF_PHD_1"/>
    <property type="match status" value="1"/>
</dbReference>
<dbReference type="InterPro" id="IPR019787">
    <property type="entry name" value="Znf_PHD-finger"/>
</dbReference>
<name>A0AA88XZ63_PINIB</name>
<dbReference type="InterPro" id="IPR019786">
    <property type="entry name" value="Zinc_finger_PHD-type_CS"/>
</dbReference>
<feature type="coiled-coil region" evidence="5">
    <location>
        <begin position="254"/>
        <end position="323"/>
    </location>
</feature>
<dbReference type="InterPro" id="IPR011011">
    <property type="entry name" value="Znf_FYVE_PHD"/>
</dbReference>
<dbReference type="SUPFAM" id="SSF143990">
    <property type="entry name" value="YbiA-like"/>
    <property type="match status" value="1"/>
</dbReference>
<dbReference type="Proteomes" id="UP001186944">
    <property type="component" value="Unassembled WGS sequence"/>
</dbReference>
<evidence type="ECO:0000259" key="6">
    <source>
        <dbReference type="PROSITE" id="PS50016"/>
    </source>
</evidence>
<evidence type="ECO:0000313" key="7">
    <source>
        <dbReference type="EMBL" id="KAK3090900.1"/>
    </source>
</evidence>
<evidence type="ECO:0000256" key="2">
    <source>
        <dbReference type="ARBA" id="ARBA00022771"/>
    </source>
</evidence>
<dbReference type="CDD" id="cd15457">
    <property type="entry name" value="NADAR"/>
    <property type="match status" value="1"/>
</dbReference>
<dbReference type="InterPro" id="IPR013083">
    <property type="entry name" value="Znf_RING/FYVE/PHD"/>
</dbReference>
<dbReference type="CDD" id="cd15489">
    <property type="entry name" value="PHD_SF"/>
    <property type="match status" value="1"/>
</dbReference>
<dbReference type="Pfam" id="PF00628">
    <property type="entry name" value="PHD"/>
    <property type="match status" value="1"/>
</dbReference>
<evidence type="ECO:0000256" key="5">
    <source>
        <dbReference type="SAM" id="Coils"/>
    </source>
</evidence>
<sequence length="567" mass="64505">MGKENSEKKNFYAITNGRTCGIFKQWSQVKPLVDKFPGAAFKGFSTLEEAVNFMIMGDFAVGDIRVHEEDKSSAEELVSVSLNDNAIQNGHDLIGQCNGQNECSTSAGVVRESDNAANQQNHGCPICEEGDTKEMISCTNCTRKVHYACTGLPFYQIVVFKKTSRKFTCEKCVVNSGDVKQSDAHKSLGETKQMDGHIAAIPENVTKIEMEGMKKMFGTLEKEILRLMSKLCDENAQLKESIFEEKMKTVSTENERLTALIRKSESTEEELRNQILKLKEKNNNLNAECENLRVSNAKKNEDAQKYEERLRAKDDEILILRKQETIEKHIEIVTDHEETDNRGNERRSPIANVPTANRFEKERIGTDIVVSSLNTRFIEGHLDPLSNFYSMTLYWNKHRFHSVEQAFQYEKALRHGEKSLASKIDQSRHAGIAKKLGRQVKLDPRWDMEKERLMYNLLRTKSRQCGEFREKLIESGENQLLENKPDPFWGIGKDGKGMNVLGKMMVELRSELLQRMEKEKSKPKAVVIGSSLVKNMRGDWLSSRVSTDVHIAYTIPAAKEKNAGYTV</sequence>
<dbReference type="SUPFAM" id="SSF55658">
    <property type="entry name" value="L9 N-domain-like"/>
    <property type="match status" value="1"/>
</dbReference>
<dbReference type="NCBIfam" id="TIGR02464">
    <property type="entry name" value="ribofla_fusion"/>
    <property type="match status" value="1"/>
</dbReference>
<evidence type="ECO:0000256" key="3">
    <source>
        <dbReference type="ARBA" id="ARBA00022833"/>
    </source>
</evidence>
<feature type="domain" description="PHD-type" evidence="6">
    <location>
        <begin position="121"/>
        <end position="175"/>
    </location>
</feature>
<dbReference type="Pfam" id="PF08719">
    <property type="entry name" value="NADAR"/>
    <property type="match status" value="1"/>
</dbReference>
<dbReference type="InterPro" id="IPR012816">
    <property type="entry name" value="NADAR"/>
</dbReference>
<dbReference type="InterPro" id="IPR011320">
    <property type="entry name" value="RNase_H1_N"/>
</dbReference>
<keyword evidence="1" id="KW-0479">Metal-binding</keyword>
<dbReference type="InterPro" id="IPR009027">
    <property type="entry name" value="Ribosomal_bL9/RNase_H1_N"/>
</dbReference>
<proteinExistence type="predicted"/>